<name>A0A0R3VZZ5_TAEAS</name>
<evidence type="ECO:0000313" key="1">
    <source>
        <dbReference type="EMBL" id="VDK26822.1"/>
    </source>
</evidence>
<dbReference type="Proteomes" id="UP000282613">
    <property type="component" value="Unassembled WGS sequence"/>
</dbReference>
<evidence type="ECO:0000313" key="2">
    <source>
        <dbReference type="Proteomes" id="UP000282613"/>
    </source>
</evidence>
<reference evidence="1 2" key="2">
    <citation type="submission" date="2018-11" db="EMBL/GenBank/DDBJ databases">
        <authorList>
            <consortium name="Pathogen Informatics"/>
        </authorList>
    </citation>
    <scope>NUCLEOTIDE SEQUENCE [LARGE SCALE GENOMIC DNA]</scope>
</reference>
<proteinExistence type="predicted"/>
<reference evidence="3" key="1">
    <citation type="submission" date="2017-02" db="UniProtKB">
        <authorList>
            <consortium name="WormBaseParasite"/>
        </authorList>
    </citation>
    <scope>IDENTIFICATION</scope>
</reference>
<dbReference type="Gene3D" id="3.30.710.10">
    <property type="entry name" value="Potassium Channel Kv1.1, Chain A"/>
    <property type="match status" value="1"/>
</dbReference>
<dbReference type="OrthoDB" id="6268961at2759"/>
<dbReference type="AlphaFoldDB" id="A0A0R3VZZ5"/>
<dbReference type="SUPFAM" id="SSF54695">
    <property type="entry name" value="POZ domain"/>
    <property type="match status" value="1"/>
</dbReference>
<evidence type="ECO:0000313" key="3">
    <source>
        <dbReference type="WBParaSite" id="TASK_0000298901-mRNA-1"/>
    </source>
</evidence>
<sequence length="154" mass="17953">MASSLTYELLIVEAVVNYAYTGKLTVSTRNATRLYLLAHNLGSKRIVSWCVDFLGARWMLMQTTPQYFEMLLESKQQKGISEDSKFRAIRNWLEAGISEHDLEERAKVCRKMISRIELTSLSPKCQSEYWPFVRKYSERFLKGKHSECLDSLRT</sequence>
<keyword evidence="2" id="KW-1185">Reference proteome</keyword>
<accession>A0A0R3VZZ5</accession>
<organism evidence="3">
    <name type="scientific">Taenia asiatica</name>
    <name type="common">Asian tapeworm</name>
    <dbReference type="NCBI Taxonomy" id="60517"/>
    <lineage>
        <taxon>Eukaryota</taxon>
        <taxon>Metazoa</taxon>
        <taxon>Spiralia</taxon>
        <taxon>Lophotrochozoa</taxon>
        <taxon>Platyhelminthes</taxon>
        <taxon>Cestoda</taxon>
        <taxon>Eucestoda</taxon>
        <taxon>Cyclophyllidea</taxon>
        <taxon>Taeniidae</taxon>
        <taxon>Taenia</taxon>
    </lineage>
</organism>
<dbReference type="InterPro" id="IPR011333">
    <property type="entry name" value="SKP1/BTB/POZ_sf"/>
</dbReference>
<protein>
    <submittedName>
        <fullName evidence="3">BTB domain-containing protein</fullName>
    </submittedName>
</protein>
<dbReference type="EMBL" id="UYRS01004650">
    <property type="protein sequence ID" value="VDK26822.1"/>
    <property type="molecule type" value="Genomic_DNA"/>
</dbReference>
<dbReference type="WBParaSite" id="TASK_0000298901-mRNA-1">
    <property type="protein sequence ID" value="TASK_0000298901-mRNA-1"/>
    <property type="gene ID" value="TASK_0000298901"/>
</dbReference>
<gene>
    <name evidence="1" type="ORF">TASK_LOCUS2990</name>
</gene>